<dbReference type="Proteomes" id="UP000625976">
    <property type="component" value="Unassembled WGS sequence"/>
</dbReference>
<keyword evidence="1" id="KW-1277">Toxin-antitoxin system</keyword>
<dbReference type="InterPro" id="IPR007712">
    <property type="entry name" value="RelE/ParE_toxin"/>
</dbReference>
<comment type="caution">
    <text evidence="2">The sequence shown here is derived from an EMBL/GenBank/DDBJ whole genome shotgun (WGS) entry which is preliminary data.</text>
</comment>
<reference evidence="2" key="1">
    <citation type="journal article" date="2014" name="Int. J. Syst. Evol. Microbiol.">
        <title>Complete genome sequence of Corynebacterium casei LMG S-19264T (=DSM 44701T), isolated from a smear-ripened cheese.</title>
        <authorList>
            <consortium name="US DOE Joint Genome Institute (JGI-PGF)"/>
            <person name="Walter F."/>
            <person name="Albersmeier A."/>
            <person name="Kalinowski J."/>
            <person name="Ruckert C."/>
        </authorList>
    </citation>
    <scope>NUCLEOTIDE SEQUENCE</scope>
    <source>
        <strain evidence="2">CGMCC 1.12751</strain>
    </source>
</reference>
<accession>A0A917GDH2</accession>
<evidence type="ECO:0000313" key="3">
    <source>
        <dbReference type="Proteomes" id="UP000625976"/>
    </source>
</evidence>
<organism evidence="2 3">
    <name type="scientific">Bizionia arctica</name>
    <dbReference type="NCBI Taxonomy" id="1495645"/>
    <lineage>
        <taxon>Bacteria</taxon>
        <taxon>Pseudomonadati</taxon>
        <taxon>Bacteroidota</taxon>
        <taxon>Flavobacteriia</taxon>
        <taxon>Flavobacteriales</taxon>
        <taxon>Flavobacteriaceae</taxon>
        <taxon>Bizionia</taxon>
    </lineage>
</organism>
<dbReference type="AlphaFoldDB" id="A0A917GDH2"/>
<evidence type="ECO:0000313" key="2">
    <source>
        <dbReference type="EMBL" id="GGG40224.1"/>
    </source>
</evidence>
<dbReference type="InterPro" id="IPR035093">
    <property type="entry name" value="RelE/ParE_toxin_dom_sf"/>
</dbReference>
<name>A0A917GDH2_9FLAO</name>
<dbReference type="Gene3D" id="3.30.2310.20">
    <property type="entry name" value="RelE-like"/>
    <property type="match status" value="1"/>
</dbReference>
<dbReference type="EMBL" id="BMFQ01000001">
    <property type="protein sequence ID" value="GGG40224.1"/>
    <property type="molecule type" value="Genomic_DNA"/>
</dbReference>
<evidence type="ECO:0000256" key="1">
    <source>
        <dbReference type="ARBA" id="ARBA00022649"/>
    </source>
</evidence>
<sequence length="89" mass="10799">MVVNYEISNEADLELHKALCYLKLFDKEDEFKDDLLDQLRVICSMPKAFQVRYKKVRIVNLEKFHYSIHYSIFKDKIIILRIINQNQDF</sequence>
<gene>
    <name evidence="2" type="ORF">GCM10010976_09810</name>
</gene>
<reference evidence="2" key="2">
    <citation type="submission" date="2020-09" db="EMBL/GenBank/DDBJ databases">
        <authorList>
            <person name="Sun Q."/>
            <person name="Zhou Y."/>
        </authorList>
    </citation>
    <scope>NUCLEOTIDE SEQUENCE</scope>
    <source>
        <strain evidence="2">CGMCC 1.12751</strain>
    </source>
</reference>
<dbReference type="Pfam" id="PF05016">
    <property type="entry name" value="ParE_toxin"/>
    <property type="match status" value="1"/>
</dbReference>
<proteinExistence type="predicted"/>
<keyword evidence="3" id="KW-1185">Reference proteome</keyword>
<evidence type="ECO:0008006" key="4">
    <source>
        <dbReference type="Google" id="ProtNLM"/>
    </source>
</evidence>
<protein>
    <recommendedName>
        <fullName evidence="4">Type II toxin-antitoxin system RelE/ParE family toxin</fullName>
    </recommendedName>
</protein>